<dbReference type="eggNOG" id="COG0470">
    <property type="taxonomic scope" value="Bacteria"/>
</dbReference>
<dbReference type="SUPFAM" id="SSF52540">
    <property type="entry name" value="P-loop containing nucleoside triphosphate hydrolases"/>
    <property type="match status" value="1"/>
</dbReference>
<sequence length="2196" mass="249073">MATPVTRKRTQSRQSKADSTLLEQASSVHYSNAGHDYHKLWAVRRLISMLAPGSPLTCVKIEGVNAKDSVKTGSRNSYLAADITEYFGGASFDDSTKVIISQLKYSTTDEHGTWTLGKFNQRSSKNKNDSVVERLAASYQDLIANGFAPEDITAKLTIRLVSNQALDNRLEQTLSQCRLALAQHPRPNTFADFIASLPNDQTTKRWIRTLFERIRLPIEHFINFLTILDLSGCDAGSRRWQHLAAFDELNDSVGPFEKKQVVQALRELVNSHMLPEQAASNGIFREDVLAELHIREDEDLFPEPSFLALPEDVIQTQEASLLAQCIVANQRVLAHGVAGVGKSTTLQQVKDYLPSGSAMIVYDCFGAGNYRNLSSGRHTLLRAIMQLSNELSTQTGIPFLTTPPQDKYQLIDMFQRRLNKAATMLPEENSLLVIAIDAADNAVSQASLEGDPRSFVPFLWELALPTNCRLLMSARTGDRADSLQAPKGAYQFDLKGFSLDASITHLRRTFPTAKSRSCFAFHAKTRHNPRIQQYLLEQGNFLGGGFKAFLHVFRHANLVPEVIFEELIEQAVHSATDPLKAKSFLAILTCLHRPIPLPVFADACGIPISKAQLFCQSLSPGLLFDQEHIVIRDEDFDTHLRDRPETKGILKQTHEQLASHFKAIAATDVYAARVVVEHYWEAGLYSELIDLALSGPSLEIITDSLIRVATQEQRIQLALKAAAHLKLDGAGAKLLLLACEYKNSNDAVRKLVQANVSFANLFGQTEDLVPYFDEANTGRWMGAMHFKLAAAYAKNQSQQELASSHLKQGWAWIRRYARTPEHQTRQWEIQAKDRANEMEAVFWLYGPSELKRRLAKTKPYKAIENRLELFTAQVEPWLDDDQIEAYLQEVRLPVRFEGIILAKLGELGRKIRPERVRDVAAALNEAIQTKAIRRKKAIRRSTRSQGLQWATPLAELFARQGIEPSIVIGVIEELAPLIPDFFSPDYGELQEITFPLRSIVLKAVLQGKQLTINDILPTYLQPTPARVDPLSQGDANEPQRRVYKELFGPLLSQQIMLVKGQLGQLYPSTYAAELTESVANLFTIRTNAHYRYINEQRARLVIIGKTLACLSGQQDALNALADQAVRVTGSQVARQCWLELGRYLLPIREYTQFGLTLIERAADDGVTDAIHVDDRWQILLESAEIVFRFDEDLSRDLYTRAVNAANEGVSDEVIYRLRVGANRLKALADLPSFTQKARFSLRLAALTEAYKPYLTGEIAAPLEQTLEATTKLDLGTGLRVLSRWDYMNFLPIEEGIEPVLRGATNSNNWPSCVSIPLLRIRGETEDRVEPSLALLDKSAALNPAGRKSHQLKEELFDKLAVWALRNARLSQRVEAIRRLTDWGSQNGLTQHPQAVIMNQTLAFVDSLHEWQPTLPRDTSAKVDFWHDRARQGDLAAFQADNDVRFQLRVPELVDCLTQLGDAVSFGQRTAFLEYICNLTFYQEHYYQLRYGHLLIHILTIFLNRWQTNQTVKNWVTHEKGLIRFYYKHLPVIINEGNNPCHVESFLKLPLIGSSRAEILLPGLADWLPSLTEETLSRTADALCQQLSPEEQEAVTDWLLNRLEERLAQDGKTLPNLLSVAENSVECYDEVSHLASLCWHLFGHPDIRIRWHTAHAVREILTLNANASLRDRLLTHLLTLSNGKDSELIPDGYDFFWMSARVWLLLLLERLADEAPVLLLPHCRSIATHALNADLPHVQIRGFAKKILLRLRDQIGTELSDDEWQQIEQINTPKACLLERSGYMAEGDELHLSRDHADRIKFDRYDIQDHWFKGVGDVFGQSSNTIAVLTEEWICDRWQYDQKDYSQYWEFFSRYDSSLTYYYKHSEPTVESIGVNLTINALMCVAGRLIDQCAVVVDDYTDADPDGRWQSWVKDRFSNTGFKGWLADLKTPIPLLAECWGKLPDPWEQRLADDYLEALGLSEPGKDGWLVIYGERDFGFSPSYNDDQKRDGETNVSSVFANSDMATSLARAFQVAEPGRVDFPMFGFEEDDEWQTESTRGFAVHASLAQVDYVDEGLEENDPARLKKRGFRVRPHPTFIEELSLTAVQADRLYVNRAGEPMVRCERWSDDPREERHYKEQTYSSGTRIWIKWSALQAYMQQTNQVLLLNILLRRSHAKRERDTKYDRGKHTVFILNPNGILSTMDCHYPLGPDYCP</sequence>
<dbReference type="Proteomes" id="UP000011058">
    <property type="component" value="Chromosome"/>
</dbReference>
<dbReference type="PATRIC" id="fig|1166018.3.peg.894"/>
<evidence type="ECO:0000313" key="3">
    <source>
        <dbReference type="Proteomes" id="UP000011058"/>
    </source>
</evidence>
<evidence type="ECO:0008006" key="4">
    <source>
        <dbReference type="Google" id="ProtNLM"/>
    </source>
</evidence>
<dbReference type="RefSeq" id="WP_015333049.1">
    <property type="nucleotide sequence ID" value="NC_020054.1"/>
</dbReference>
<evidence type="ECO:0000313" key="2">
    <source>
        <dbReference type="EMBL" id="CCH01950.1"/>
    </source>
</evidence>
<dbReference type="KEGG" id="fae:FAES_3944"/>
<organism evidence="2 3">
    <name type="scientific">Fibrella aestuarina BUZ 2</name>
    <dbReference type="NCBI Taxonomy" id="1166018"/>
    <lineage>
        <taxon>Bacteria</taxon>
        <taxon>Pseudomonadati</taxon>
        <taxon>Bacteroidota</taxon>
        <taxon>Cytophagia</taxon>
        <taxon>Cytophagales</taxon>
        <taxon>Spirosomataceae</taxon>
        <taxon>Fibrella</taxon>
    </lineage>
</organism>
<dbReference type="HOGENOM" id="CLU_001478_0_0_10"/>
<evidence type="ECO:0000256" key="1">
    <source>
        <dbReference type="SAM" id="MobiDB-lite"/>
    </source>
</evidence>
<dbReference type="STRING" id="1166018.FAES_3944"/>
<feature type="region of interest" description="Disordered" evidence="1">
    <location>
        <begin position="1"/>
        <end position="20"/>
    </location>
</feature>
<accession>I0KCU7</accession>
<dbReference type="SUPFAM" id="SSF48371">
    <property type="entry name" value="ARM repeat"/>
    <property type="match status" value="1"/>
</dbReference>
<reference evidence="2 3" key="1">
    <citation type="journal article" date="2012" name="J. Bacteriol.">
        <title>Genome Sequence of Fibrella aestuarina BUZ 2T, a Filamentous Marine Bacterium.</title>
        <authorList>
            <person name="Filippini M."/>
            <person name="Qi W."/>
            <person name="Blom J."/>
            <person name="Goesmann A."/>
            <person name="Smits T.H."/>
            <person name="Bagheri H.C."/>
        </authorList>
    </citation>
    <scope>NUCLEOTIDE SEQUENCE [LARGE SCALE GENOMIC DNA]</scope>
    <source>
        <strain evidence="3">BUZ 2T</strain>
    </source>
</reference>
<dbReference type="InterPro" id="IPR016024">
    <property type="entry name" value="ARM-type_fold"/>
</dbReference>
<dbReference type="EMBL" id="HE796683">
    <property type="protein sequence ID" value="CCH01950.1"/>
    <property type="molecule type" value="Genomic_DNA"/>
</dbReference>
<dbReference type="InterPro" id="IPR027417">
    <property type="entry name" value="P-loop_NTPase"/>
</dbReference>
<protein>
    <recommendedName>
        <fullName evidence="4">NACHT domain-containing protein</fullName>
    </recommendedName>
</protein>
<name>I0KCU7_9BACT</name>
<keyword evidence="3" id="KW-1185">Reference proteome</keyword>
<gene>
    <name evidence="2" type="ORF">FAES_3944</name>
</gene>
<dbReference type="OrthoDB" id="4770405at2"/>
<proteinExistence type="predicted"/>
<feature type="compositionally biased region" description="Basic residues" evidence="1">
    <location>
        <begin position="1"/>
        <end position="11"/>
    </location>
</feature>